<keyword evidence="2" id="KW-0472">Membrane</keyword>
<evidence type="ECO:0000313" key="3">
    <source>
        <dbReference type="EMBL" id="QNH75699.1"/>
    </source>
</evidence>
<protein>
    <submittedName>
        <fullName evidence="3">Uncharacterized protein</fullName>
    </submittedName>
</protein>
<feature type="transmembrane region" description="Helical" evidence="2">
    <location>
        <begin position="104"/>
        <end position="123"/>
    </location>
</feature>
<accession>A0A7G8YJ49</accession>
<dbReference type="EMBL" id="CP060201">
    <property type="protein sequence ID" value="QNH75699.1"/>
    <property type="molecule type" value="Genomic_DNA"/>
</dbReference>
<organism evidence="3 4">
    <name type="scientific">Pseudomonas protegens</name>
    <dbReference type="NCBI Taxonomy" id="380021"/>
    <lineage>
        <taxon>Bacteria</taxon>
        <taxon>Pseudomonadati</taxon>
        <taxon>Pseudomonadota</taxon>
        <taxon>Gammaproteobacteria</taxon>
        <taxon>Pseudomonadales</taxon>
        <taxon>Pseudomonadaceae</taxon>
        <taxon>Pseudomonas</taxon>
    </lineage>
</organism>
<dbReference type="Proteomes" id="UP000515277">
    <property type="component" value="Chromosome"/>
</dbReference>
<evidence type="ECO:0000256" key="2">
    <source>
        <dbReference type="SAM" id="Phobius"/>
    </source>
</evidence>
<reference evidence="4" key="1">
    <citation type="journal article" date="2020" name="Microbiol. Resour. Announc.">
        <title>Complete genome sequences of four natural Pseudomonas isolates that catabolize a wide range of aromatic compounds relevant to lignin valorization.</title>
        <authorList>
            <person name="Hatmaker E.A."/>
            <person name="Presley G."/>
            <person name="Cannon O."/>
            <person name="Guss A.M."/>
            <person name="Elkins J.G."/>
        </authorList>
    </citation>
    <scope>NUCLEOTIDE SEQUENCE [LARGE SCALE GENOMIC DNA]</scope>
    <source>
        <strain evidence="4">H1F5C</strain>
    </source>
</reference>
<feature type="transmembrane region" description="Helical" evidence="2">
    <location>
        <begin position="177"/>
        <end position="195"/>
    </location>
</feature>
<name>A0A7G8YJ49_9PSED</name>
<dbReference type="AlphaFoldDB" id="A0A7G8YJ49"/>
<feature type="compositionally biased region" description="Polar residues" evidence="1">
    <location>
        <begin position="226"/>
        <end position="242"/>
    </location>
</feature>
<feature type="region of interest" description="Disordered" evidence="1">
    <location>
        <begin position="205"/>
        <end position="256"/>
    </location>
</feature>
<feature type="transmembrane region" description="Helical" evidence="2">
    <location>
        <begin position="73"/>
        <end position="92"/>
    </location>
</feature>
<evidence type="ECO:0000256" key="1">
    <source>
        <dbReference type="SAM" id="MobiDB-lite"/>
    </source>
</evidence>
<sequence length="292" mass="32384">MSIRIKFENLLLKFAPDAIKYLVANTRIQKQLENWEHAPEFSDIRHLEESTLKTYIDSEWTRAKELDEKLNKLTASLSIAVTVGSVVTKAIFDGLENSPLKTTALILSSLSMALFLAGAIIGFNGLRPKERFGYGAKYLRTLAEGGQDAVKTMWHAASGFQVTNNIRSNQATVAITFIRNGVIFFTASIFLSLFAKSTNTEPQISPSINNELTHPAPEQHKLPAPDTSTNFLEPRSLTSPVQDSDHTATSRNPNIKDHDTYCRALSSFRCPALTLQFKTHASIFPTKSIPSI</sequence>
<gene>
    <name evidence="3" type="ORF">GGI48_20595</name>
</gene>
<feature type="compositionally biased region" description="Basic and acidic residues" evidence="1">
    <location>
        <begin position="243"/>
        <end position="256"/>
    </location>
</feature>
<proteinExistence type="predicted"/>
<dbReference type="RefSeq" id="WP_179599824.1">
    <property type="nucleotide sequence ID" value="NZ_CP060201.1"/>
</dbReference>
<evidence type="ECO:0000313" key="4">
    <source>
        <dbReference type="Proteomes" id="UP000515277"/>
    </source>
</evidence>
<keyword evidence="2" id="KW-0812">Transmembrane</keyword>
<keyword evidence="2" id="KW-1133">Transmembrane helix</keyword>